<comment type="caution">
    <text evidence="2">The sequence shown here is derived from an EMBL/GenBank/DDBJ whole genome shotgun (WGS) entry which is preliminary data.</text>
</comment>
<feature type="region of interest" description="Disordered" evidence="1">
    <location>
        <begin position="1"/>
        <end position="32"/>
    </location>
</feature>
<protein>
    <submittedName>
        <fullName evidence="2">Uncharacterized protein</fullName>
    </submittedName>
</protein>
<dbReference type="AlphaFoldDB" id="A0AAE1KXX9"/>
<organism evidence="2 3">
    <name type="scientific">Petrolisthes cinctipes</name>
    <name type="common">Flat porcelain crab</name>
    <dbReference type="NCBI Taxonomy" id="88211"/>
    <lineage>
        <taxon>Eukaryota</taxon>
        <taxon>Metazoa</taxon>
        <taxon>Ecdysozoa</taxon>
        <taxon>Arthropoda</taxon>
        <taxon>Crustacea</taxon>
        <taxon>Multicrustacea</taxon>
        <taxon>Malacostraca</taxon>
        <taxon>Eumalacostraca</taxon>
        <taxon>Eucarida</taxon>
        <taxon>Decapoda</taxon>
        <taxon>Pleocyemata</taxon>
        <taxon>Anomura</taxon>
        <taxon>Galatheoidea</taxon>
        <taxon>Porcellanidae</taxon>
        <taxon>Petrolisthes</taxon>
    </lineage>
</organism>
<evidence type="ECO:0000256" key="1">
    <source>
        <dbReference type="SAM" id="MobiDB-lite"/>
    </source>
</evidence>
<sequence>MEGGEGQGGGAWKGTKKEYVRQGQGGRLSHQNAATHHNRYLFMNRPLSRHLHHYSCARTLSSLHLPIHPMAKNLLRSQTAL</sequence>
<reference evidence="2" key="1">
    <citation type="submission" date="2023-10" db="EMBL/GenBank/DDBJ databases">
        <title>Genome assemblies of two species of porcelain crab, Petrolisthes cinctipes and Petrolisthes manimaculis (Anomura: Porcellanidae).</title>
        <authorList>
            <person name="Angst P."/>
        </authorList>
    </citation>
    <scope>NUCLEOTIDE SEQUENCE</scope>
    <source>
        <strain evidence="2">PB745_01</strain>
        <tissue evidence="2">Gill</tissue>
    </source>
</reference>
<dbReference type="Proteomes" id="UP001286313">
    <property type="component" value="Unassembled WGS sequence"/>
</dbReference>
<dbReference type="EMBL" id="JAWQEG010000481">
    <property type="protein sequence ID" value="KAK3889491.1"/>
    <property type="molecule type" value="Genomic_DNA"/>
</dbReference>
<keyword evidence="3" id="KW-1185">Reference proteome</keyword>
<gene>
    <name evidence="2" type="ORF">Pcinc_006463</name>
</gene>
<evidence type="ECO:0000313" key="3">
    <source>
        <dbReference type="Proteomes" id="UP001286313"/>
    </source>
</evidence>
<accession>A0AAE1KXX9</accession>
<name>A0AAE1KXX9_PETCI</name>
<evidence type="ECO:0000313" key="2">
    <source>
        <dbReference type="EMBL" id="KAK3889491.1"/>
    </source>
</evidence>
<feature type="compositionally biased region" description="Gly residues" evidence="1">
    <location>
        <begin position="1"/>
        <end position="12"/>
    </location>
</feature>
<proteinExistence type="predicted"/>